<dbReference type="Gene3D" id="3.30.1380.10">
    <property type="match status" value="1"/>
</dbReference>
<name>A0A0F9FF94_9ZZZZ</name>
<dbReference type="EMBL" id="LAZR01030661">
    <property type="protein sequence ID" value="KKL55935.1"/>
    <property type="molecule type" value="Genomic_DNA"/>
</dbReference>
<evidence type="ECO:0000313" key="1">
    <source>
        <dbReference type="EMBL" id="KKL55935.1"/>
    </source>
</evidence>
<reference evidence="1" key="1">
    <citation type="journal article" date="2015" name="Nature">
        <title>Complex archaea that bridge the gap between prokaryotes and eukaryotes.</title>
        <authorList>
            <person name="Spang A."/>
            <person name="Saw J.H."/>
            <person name="Jorgensen S.L."/>
            <person name="Zaremba-Niedzwiedzka K."/>
            <person name="Martijn J."/>
            <person name="Lind A.E."/>
            <person name="van Eijk R."/>
            <person name="Schleper C."/>
            <person name="Guy L."/>
            <person name="Ettema T.J."/>
        </authorList>
    </citation>
    <scope>NUCLEOTIDE SEQUENCE</scope>
</reference>
<proteinExistence type="predicted"/>
<sequence length="129" mass="15393">MLETIDCTWLEGYRHPYRQAQLYKEKKTKLLHGKHNVFPSEAADVAPYPVRWPKKPGFIKRIWLKPLKNWMKDYARFYAFAGFVQGTAVEMKRHGEIDCDIRSGFDWDGDWDLHDNVFDDLPHHEVKEE</sequence>
<dbReference type="AlphaFoldDB" id="A0A0F9FF94"/>
<protein>
    <submittedName>
        <fullName evidence="1">Uncharacterized protein</fullName>
    </submittedName>
</protein>
<comment type="caution">
    <text evidence="1">The sequence shown here is derived from an EMBL/GenBank/DDBJ whole genome shotgun (WGS) entry which is preliminary data.</text>
</comment>
<organism evidence="1">
    <name type="scientific">marine sediment metagenome</name>
    <dbReference type="NCBI Taxonomy" id="412755"/>
    <lineage>
        <taxon>unclassified sequences</taxon>
        <taxon>metagenomes</taxon>
        <taxon>ecological metagenomes</taxon>
    </lineage>
</organism>
<accession>A0A0F9FF94</accession>
<dbReference type="InterPro" id="IPR009045">
    <property type="entry name" value="Zn_M74/Hedgehog-like"/>
</dbReference>
<gene>
    <name evidence="1" type="ORF">LCGC14_2250410</name>
</gene>